<dbReference type="PROSITE" id="PS01078">
    <property type="entry name" value="MOCF_BIOSYNTHESIS_1"/>
    <property type="match status" value="1"/>
</dbReference>
<sequence length="318" mass="33924">MEGMVRAVCLSKARGTEKVNVGRGELQADWGLAGDAHAGHWHRQVSLLSADKIAAFNAKGANVQPGAFGENLVVEGLDFRALPVGTRLRCGKALLEITQIGKECHSHCAIYHRVGDCIMPREGVFAKVLESGPVAVGDVMTVEARPEPLPFQAAVITLSDRCAAGQREDKSGPAIVERLKQNGYEVIETLLLPDGRPALEKELRRLCDQRRPDLILTTGGTGFSPRDVTPEATLAVAERQAPGIAEAIRAASLRITPRAMLGRGVSVIRGKTLIINLPGSPKACHESMDVFLDQMPHALTLLRGAVTDCAASAPAQTV</sequence>
<dbReference type="CDD" id="cd00886">
    <property type="entry name" value="MogA_MoaB"/>
    <property type="match status" value="1"/>
</dbReference>
<dbReference type="GO" id="GO:0006777">
    <property type="term" value="P:Mo-molybdopterin cofactor biosynthetic process"/>
    <property type="evidence" value="ECO:0007669"/>
    <property type="project" value="UniProtKB-KW"/>
</dbReference>
<dbReference type="RefSeq" id="WP_007048589.1">
    <property type="nucleotide sequence ID" value="NZ_GG704771.1"/>
</dbReference>
<dbReference type="eggNOG" id="COG0521">
    <property type="taxonomic scope" value="Bacteria"/>
</dbReference>
<dbReference type="eggNOG" id="COG2258">
    <property type="taxonomic scope" value="Bacteria"/>
</dbReference>
<dbReference type="OrthoDB" id="9784492at2"/>
<protein>
    <submittedName>
        <fullName evidence="5">Molybdenum cofactor synthesis domain protein</fullName>
    </submittedName>
</protein>
<evidence type="ECO:0000256" key="3">
    <source>
        <dbReference type="ARBA" id="ARBA00023150"/>
    </source>
</evidence>
<dbReference type="GO" id="GO:0003824">
    <property type="term" value="F:catalytic activity"/>
    <property type="evidence" value="ECO:0007669"/>
    <property type="project" value="InterPro"/>
</dbReference>
<dbReference type="NCBIfam" id="TIGR00177">
    <property type="entry name" value="molyb_syn"/>
    <property type="match status" value="1"/>
</dbReference>
<dbReference type="InterPro" id="IPR036425">
    <property type="entry name" value="MoaB/Mog-like_dom_sf"/>
</dbReference>
<comment type="pathway">
    <text evidence="2">Cofactor biosynthesis; molybdopterin biosynthesis.</text>
</comment>
<dbReference type="Pfam" id="PF03473">
    <property type="entry name" value="MOSC"/>
    <property type="match status" value="1"/>
</dbReference>
<dbReference type="PANTHER" id="PTHR43764">
    <property type="entry name" value="MOLYBDENUM COFACTOR BIOSYNTHESIS"/>
    <property type="match status" value="1"/>
</dbReference>
<evidence type="ECO:0000259" key="4">
    <source>
        <dbReference type="PROSITE" id="PS51340"/>
    </source>
</evidence>
<dbReference type="Gene3D" id="2.40.33.20">
    <property type="entry name" value="PK beta-barrel domain-like"/>
    <property type="match status" value="1"/>
</dbReference>
<dbReference type="Proteomes" id="UP000003438">
    <property type="component" value="Unassembled WGS sequence"/>
</dbReference>
<dbReference type="AlphaFoldDB" id="D1PS61"/>
<evidence type="ECO:0000256" key="2">
    <source>
        <dbReference type="ARBA" id="ARBA00005046"/>
    </source>
</evidence>
<keyword evidence="6" id="KW-1185">Reference proteome</keyword>
<dbReference type="STRING" id="411471.SUBVAR_07244"/>
<dbReference type="InterPro" id="IPR051920">
    <property type="entry name" value="MPT_Adenylyltrnsfr/MoaC-Rel"/>
</dbReference>
<dbReference type="GO" id="GO:0030170">
    <property type="term" value="F:pyridoxal phosphate binding"/>
    <property type="evidence" value="ECO:0007669"/>
    <property type="project" value="InterPro"/>
</dbReference>
<reference evidence="5" key="1">
    <citation type="submission" date="2009-12" db="EMBL/GenBank/DDBJ databases">
        <authorList>
            <person name="Weinstock G."/>
            <person name="Sodergren E."/>
            <person name="Clifton S."/>
            <person name="Fulton L."/>
            <person name="Fulton B."/>
            <person name="Courtney L."/>
            <person name="Fronick C."/>
            <person name="Harrison M."/>
            <person name="Strong C."/>
            <person name="Farmer C."/>
            <person name="Delahaunty K."/>
            <person name="Markovic C."/>
            <person name="Hall O."/>
            <person name="Minx P."/>
            <person name="Tomlinson C."/>
            <person name="Mitreva M."/>
            <person name="Nelson J."/>
            <person name="Hou S."/>
            <person name="Wollam A."/>
            <person name="Pepin K.H."/>
            <person name="Johnson M."/>
            <person name="Bhonagiri V."/>
            <person name="Nash W.E."/>
            <person name="Warren W."/>
            <person name="Chinwalla A."/>
            <person name="Mardis E.R."/>
            <person name="Wilson R.K."/>
        </authorList>
    </citation>
    <scope>NUCLEOTIDE SEQUENCE [LARGE SCALE GENOMIC DNA]</scope>
    <source>
        <strain evidence="5">DSM 15176</strain>
    </source>
</reference>
<organism evidence="5 6">
    <name type="scientific">Subdoligranulum variabile DSM 15176</name>
    <dbReference type="NCBI Taxonomy" id="411471"/>
    <lineage>
        <taxon>Bacteria</taxon>
        <taxon>Bacillati</taxon>
        <taxon>Bacillota</taxon>
        <taxon>Clostridia</taxon>
        <taxon>Eubacteriales</taxon>
        <taxon>Oscillospiraceae</taxon>
        <taxon>Subdoligranulum</taxon>
    </lineage>
</organism>
<dbReference type="EMBL" id="ACBY02000070">
    <property type="protein sequence ID" value="EFB74438.1"/>
    <property type="molecule type" value="Genomic_DNA"/>
</dbReference>
<keyword evidence="3" id="KW-0501">Molybdenum cofactor biosynthesis</keyword>
<dbReference type="UniPathway" id="UPA00344"/>
<dbReference type="PANTHER" id="PTHR43764:SF1">
    <property type="entry name" value="MOLYBDOPTERIN MOLYBDOTRANSFERASE"/>
    <property type="match status" value="1"/>
</dbReference>
<comment type="caution">
    <text evidence="5">The sequence shown here is derived from an EMBL/GenBank/DDBJ whole genome shotgun (WGS) entry which is preliminary data.</text>
</comment>
<dbReference type="PROSITE" id="PS51340">
    <property type="entry name" value="MOSC"/>
    <property type="match status" value="1"/>
</dbReference>
<gene>
    <name evidence="5" type="ORF">SUBVAR_07244</name>
</gene>
<dbReference type="InterPro" id="IPR001453">
    <property type="entry name" value="MoaB/Mog_dom"/>
</dbReference>
<dbReference type="SUPFAM" id="SSF50800">
    <property type="entry name" value="PK beta-barrel domain-like"/>
    <property type="match status" value="1"/>
</dbReference>
<comment type="function">
    <text evidence="1">May be involved in the biosynthesis of molybdopterin.</text>
</comment>
<dbReference type="InterPro" id="IPR011037">
    <property type="entry name" value="Pyrv_Knase-like_insert_dom_sf"/>
</dbReference>
<name>D1PS61_9FIRM</name>
<evidence type="ECO:0000313" key="5">
    <source>
        <dbReference type="EMBL" id="EFB74438.1"/>
    </source>
</evidence>
<evidence type="ECO:0000313" key="6">
    <source>
        <dbReference type="Proteomes" id="UP000003438"/>
    </source>
</evidence>
<dbReference type="HOGENOM" id="CLU_077358_3_0_9"/>
<evidence type="ECO:0000256" key="1">
    <source>
        <dbReference type="ARBA" id="ARBA00003487"/>
    </source>
</evidence>
<dbReference type="GO" id="GO:0030151">
    <property type="term" value="F:molybdenum ion binding"/>
    <property type="evidence" value="ECO:0007669"/>
    <property type="project" value="InterPro"/>
</dbReference>
<dbReference type="InterPro" id="IPR008284">
    <property type="entry name" value="MoCF_biosynth_CS"/>
</dbReference>
<proteinExistence type="predicted"/>
<accession>D1PS61</accession>
<dbReference type="Pfam" id="PF00994">
    <property type="entry name" value="MoCF_biosynth"/>
    <property type="match status" value="1"/>
</dbReference>
<feature type="domain" description="MOSC" evidence="4">
    <location>
        <begin position="18"/>
        <end position="143"/>
    </location>
</feature>
<dbReference type="SUPFAM" id="SSF53218">
    <property type="entry name" value="Molybdenum cofactor biosynthesis proteins"/>
    <property type="match status" value="1"/>
</dbReference>
<dbReference type="Gene3D" id="3.40.980.10">
    <property type="entry name" value="MoaB/Mog-like domain"/>
    <property type="match status" value="1"/>
</dbReference>
<dbReference type="SMART" id="SM00852">
    <property type="entry name" value="MoCF_biosynth"/>
    <property type="match status" value="1"/>
</dbReference>
<dbReference type="InterPro" id="IPR005302">
    <property type="entry name" value="MoCF_Sase_C"/>
</dbReference>